<dbReference type="OrthoDB" id="5720311at2"/>
<dbReference type="PANTHER" id="PTHR48207">
    <property type="entry name" value="SUCCINATE--HYDROXYMETHYLGLUTARATE COA-TRANSFERASE"/>
    <property type="match status" value="1"/>
</dbReference>
<feature type="compositionally biased region" description="Polar residues" evidence="2">
    <location>
        <begin position="1"/>
        <end position="15"/>
    </location>
</feature>
<protein>
    <submittedName>
        <fullName evidence="3">CoA transferase</fullName>
    </submittedName>
</protein>
<sequence length="431" mass="46545">MSLNAASQPSSQNMRHSGAPVDKRLPLAGTTIIDLTHVIAGPFASMTLADLGATVLKIENPGRGDTARGTPPHDEGISHFFAAVNRNKYSVALNLKNPQGKALLETLVKQADVVLHNFRPGVMEGLGLGYDDLLKLNPQLIYCAISGFGQEGPLRDRPAFDSVIQAMSGLMSLTGTQDGPPMRAGLSVGDYIPGLYAAMAVIVALRDRDRNGKGQFIDVSNFDCLFNIMGYYIPYYELVGKVPVRTGGAHPTVVPMGGFPTSDGYLVVAAFNQGFWRNLCRALGHAEWIDDPRYATLSTRAAHSEVLSRDLAAVMATRTTAEWEAIFAEHDVPCGPVLNVADLVNHPQVEHRQLVGKLGVGKLRAPMRPIKYQHFEQSVRLAPPHLGEDTVAILSRFNCVDPDKQAEQLAAWAATGVIQDPTLPMPAKPGK</sequence>
<dbReference type="Gene3D" id="3.40.50.10540">
    <property type="entry name" value="Crotonobetainyl-coa:carnitine coa-transferase, domain 1"/>
    <property type="match status" value="1"/>
</dbReference>
<dbReference type="InterPro" id="IPR003673">
    <property type="entry name" value="CoA-Trfase_fam_III"/>
</dbReference>
<gene>
    <name evidence="3" type="ORF">CEY11_13445</name>
</gene>
<dbReference type="InterPro" id="IPR023606">
    <property type="entry name" value="CoA-Trfase_III_dom_1_sf"/>
</dbReference>
<dbReference type="SUPFAM" id="SSF89796">
    <property type="entry name" value="CoA-transferase family III (CaiB/BaiF)"/>
    <property type="match status" value="1"/>
</dbReference>
<comment type="caution">
    <text evidence="3">The sequence shown here is derived from an EMBL/GenBank/DDBJ whole genome shotgun (WGS) entry which is preliminary data.</text>
</comment>
<reference evidence="4" key="1">
    <citation type="submission" date="2017-06" db="EMBL/GenBank/DDBJ databases">
        <title>Herbaspirillum phytohormonus sp. nov., isolated from the root nodule of Robinia pseudoacacia in lead-zinc mine.</title>
        <authorList>
            <person name="Fan M."/>
            <person name="Lin Y."/>
        </authorList>
    </citation>
    <scope>NUCLEOTIDE SEQUENCE [LARGE SCALE GENOMIC DNA]</scope>
    <source>
        <strain evidence="4">SC-089</strain>
    </source>
</reference>
<dbReference type="Pfam" id="PF02515">
    <property type="entry name" value="CoA_transf_3"/>
    <property type="match status" value="1"/>
</dbReference>
<dbReference type="InterPro" id="IPR044855">
    <property type="entry name" value="CoA-Trfase_III_dom3_sf"/>
</dbReference>
<dbReference type="RefSeq" id="WP_088603911.1">
    <property type="nucleotide sequence ID" value="NZ_NJIH01000007.1"/>
</dbReference>
<dbReference type="AlphaFoldDB" id="A0A225MI50"/>
<keyword evidence="1 3" id="KW-0808">Transferase</keyword>
<dbReference type="EMBL" id="NJIH01000007">
    <property type="protein sequence ID" value="OWT59181.1"/>
    <property type="molecule type" value="Genomic_DNA"/>
</dbReference>
<evidence type="ECO:0000313" key="4">
    <source>
        <dbReference type="Proteomes" id="UP000214603"/>
    </source>
</evidence>
<organism evidence="3 4">
    <name type="scientific">Candidimonas nitroreducens</name>
    <dbReference type="NCBI Taxonomy" id="683354"/>
    <lineage>
        <taxon>Bacteria</taxon>
        <taxon>Pseudomonadati</taxon>
        <taxon>Pseudomonadota</taxon>
        <taxon>Betaproteobacteria</taxon>
        <taxon>Burkholderiales</taxon>
        <taxon>Alcaligenaceae</taxon>
        <taxon>Candidimonas</taxon>
    </lineage>
</organism>
<dbReference type="Gene3D" id="3.30.1540.10">
    <property type="entry name" value="formyl-coa transferase, domain 3"/>
    <property type="match status" value="1"/>
</dbReference>
<accession>A0A225MI50</accession>
<proteinExistence type="predicted"/>
<keyword evidence="4" id="KW-1185">Reference proteome</keyword>
<evidence type="ECO:0000256" key="1">
    <source>
        <dbReference type="ARBA" id="ARBA00022679"/>
    </source>
</evidence>
<feature type="region of interest" description="Disordered" evidence="2">
    <location>
        <begin position="1"/>
        <end position="21"/>
    </location>
</feature>
<dbReference type="Proteomes" id="UP000214603">
    <property type="component" value="Unassembled WGS sequence"/>
</dbReference>
<dbReference type="InterPro" id="IPR050483">
    <property type="entry name" value="CoA-transferase_III_domain"/>
</dbReference>
<evidence type="ECO:0000313" key="3">
    <source>
        <dbReference type="EMBL" id="OWT59181.1"/>
    </source>
</evidence>
<dbReference type="PANTHER" id="PTHR48207:SF3">
    <property type="entry name" value="SUCCINATE--HYDROXYMETHYLGLUTARATE COA-TRANSFERASE"/>
    <property type="match status" value="1"/>
</dbReference>
<name>A0A225MI50_9BURK</name>
<evidence type="ECO:0000256" key="2">
    <source>
        <dbReference type="SAM" id="MobiDB-lite"/>
    </source>
</evidence>
<dbReference type="GO" id="GO:0008410">
    <property type="term" value="F:CoA-transferase activity"/>
    <property type="evidence" value="ECO:0007669"/>
    <property type="project" value="TreeGrafter"/>
</dbReference>